<dbReference type="PROSITE" id="PS50294">
    <property type="entry name" value="WD_REPEATS_REGION"/>
    <property type="match status" value="4"/>
</dbReference>
<evidence type="ECO:0000256" key="5">
    <source>
        <dbReference type="ARBA" id="ARBA00038145"/>
    </source>
</evidence>
<protein>
    <recommendedName>
        <fullName evidence="9">WD40 repeat-like protein</fullName>
    </recommendedName>
</protein>
<dbReference type="PROSITE" id="PS00678">
    <property type="entry name" value="WD_REPEATS_1"/>
    <property type="match status" value="2"/>
</dbReference>
<comment type="similarity">
    <text evidence="5">Belongs to the WD repeat MORG1 family.</text>
</comment>
<dbReference type="InterPro" id="IPR036322">
    <property type="entry name" value="WD40_repeat_dom_sf"/>
</dbReference>
<feature type="repeat" description="WD" evidence="6">
    <location>
        <begin position="233"/>
        <end position="263"/>
    </location>
</feature>
<evidence type="ECO:0000256" key="6">
    <source>
        <dbReference type="PROSITE-ProRule" id="PRU00221"/>
    </source>
</evidence>
<dbReference type="PRINTS" id="PR00320">
    <property type="entry name" value="GPROTEINBRPT"/>
</dbReference>
<evidence type="ECO:0000313" key="7">
    <source>
        <dbReference type="EMBL" id="KAG2177531.1"/>
    </source>
</evidence>
<evidence type="ECO:0000256" key="3">
    <source>
        <dbReference type="ARBA" id="ARBA00022574"/>
    </source>
</evidence>
<evidence type="ECO:0000256" key="2">
    <source>
        <dbReference type="ARBA" id="ARBA00022490"/>
    </source>
</evidence>
<dbReference type="AlphaFoldDB" id="A0A8H7U9P4"/>
<evidence type="ECO:0008006" key="9">
    <source>
        <dbReference type="Google" id="ProtNLM"/>
    </source>
</evidence>
<evidence type="ECO:0000256" key="1">
    <source>
        <dbReference type="ARBA" id="ARBA00004496"/>
    </source>
</evidence>
<name>A0A8H7U9P4_9FUNG</name>
<feature type="repeat" description="WD" evidence="6">
    <location>
        <begin position="12"/>
        <end position="53"/>
    </location>
</feature>
<dbReference type="InterPro" id="IPR051980">
    <property type="entry name" value="WD_repeat_MORG1"/>
</dbReference>
<feature type="repeat" description="WD" evidence="6">
    <location>
        <begin position="54"/>
        <end position="95"/>
    </location>
</feature>
<keyword evidence="8" id="KW-1185">Reference proteome</keyword>
<dbReference type="PANTHER" id="PTHR22842:SF3">
    <property type="entry name" value="WD REPEAT DOMAIN-CONTAINING PROTEIN 83"/>
    <property type="match status" value="1"/>
</dbReference>
<dbReference type="Pfam" id="PF00400">
    <property type="entry name" value="WD40"/>
    <property type="match status" value="5"/>
</dbReference>
<dbReference type="InterPro" id="IPR020472">
    <property type="entry name" value="WD40_PAC1"/>
</dbReference>
<keyword evidence="3 6" id="KW-0853">WD repeat</keyword>
<dbReference type="Gene3D" id="2.130.10.10">
    <property type="entry name" value="YVTN repeat-like/Quinoprotein amine dehydrogenase"/>
    <property type="match status" value="1"/>
</dbReference>
<feature type="repeat" description="WD" evidence="6">
    <location>
        <begin position="264"/>
        <end position="296"/>
    </location>
</feature>
<gene>
    <name evidence="7" type="ORF">INT44_008043</name>
</gene>
<comment type="caution">
    <text evidence="7">The sequence shown here is derived from an EMBL/GenBank/DDBJ whole genome shotgun (WGS) entry which is preliminary data.</text>
</comment>
<feature type="repeat" description="WD" evidence="6">
    <location>
        <begin position="96"/>
        <end position="137"/>
    </location>
</feature>
<dbReference type="GO" id="GO:0005737">
    <property type="term" value="C:cytoplasm"/>
    <property type="evidence" value="ECO:0007669"/>
    <property type="project" value="UniProtKB-SubCell"/>
</dbReference>
<comment type="subcellular location">
    <subcellularLocation>
        <location evidence="1">Cytoplasm</location>
    </subcellularLocation>
</comment>
<proteinExistence type="inferred from homology"/>
<evidence type="ECO:0000313" key="8">
    <source>
        <dbReference type="Proteomes" id="UP000612746"/>
    </source>
</evidence>
<sequence length="296" mass="32766">MTPYPTKRVKTLAEHTGAVHYVTYNKTGQYCLSGSRDRSIMLWNASTGARIQTYSAHGRDVLGISVTADNSRFASCGNDRTVFCWDVSTGSVIRRYAGHYESVNCVGFNDDGTVLASGSFDTTVRLWDCRSQNTSPIQILEDCKDSVMSLLIRGAELIVGSADGRLRNYDIRMGQLQEDYIGAAITSVRMSKDRNCILVSTTDDTIRLMDKANGTLLNEFKGHQQTEYKLQSAFSNDDAYVLSGSEDNKLYIWDLLEGNQVEALEGHKGIVTSIDYHPTETAMISGSVDGSIMIWE</sequence>
<keyword evidence="4" id="KW-0677">Repeat</keyword>
<dbReference type="Proteomes" id="UP000612746">
    <property type="component" value="Unassembled WGS sequence"/>
</dbReference>
<dbReference type="InterPro" id="IPR019775">
    <property type="entry name" value="WD40_repeat_CS"/>
</dbReference>
<dbReference type="PROSITE" id="PS50082">
    <property type="entry name" value="WD_REPEATS_2"/>
    <property type="match status" value="5"/>
</dbReference>
<dbReference type="EMBL" id="JAEPRA010000012">
    <property type="protein sequence ID" value="KAG2177531.1"/>
    <property type="molecule type" value="Genomic_DNA"/>
</dbReference>
<dbReference type="InterPro" id="IPR001680">
    <property type="entry name" value="WD40_rpt"/>
</dbReference>
<dbReference type="OrthoDB" id="1068471at2759"/>
<reference evidence="7" key="1">
    <citation type="submission" date="2020-12" db="EMBL/GenBank/DDBJ databases">
        <title>Metabolic potential, ecology and presence of endohyphal bacteria is reflected in genomic diversity of Mucoromycotina.</title>
        <authorList>
            <person name="Muszewska A."/>
            <person name="Okrasinska A."/>
            <person name="Steczkiewicz K."/>
            <person name="Drgas O."/>
            <person name="Orlowska M."/>
            <person name="Perlinska-Lenart U."/>
            <person name="Aleksandrzak-Piekarczyk T."/>
            <person name="Szatraj K."/>
            <person name="Zielenkiewicz U."/>
            <person name="Pilsyk S."/>
            <person name="Malc E."/>
            <person name="Mieczkowski P."/>
            <person name="Kruszewska J.S."/>
            <person name="Biernat P."/>
            <person name="Pawlowska J."/>
        </authorList>
    </citation>
    <scope>NUCLEOTIDE SEQUENCE</scope>
    <source>
        <strain evidence="7">WA0000051536</strain>
    </source>
</reference>
<dbReference type="InterPro" id="IPR015943">
    <property type="entry name" value="WD40/YVTN_repeat-like_dom_sf"/>
</dbReference>
<dbReference type="SMART" id="SM00320">
    <property type="entry name" value="WD40"/>
    <property type="match status" value="7"/>
</dbReference>
<evidence type="ECO:0000256" key="4">
    <source>
        <dbReference type="ARBA" id="ARBA00022737"/>
    </source>
</evidence>
<accession>A0A8H7U9P4</accession>
<dbReference type="GO" id="GO:0000398">
    <property type="term" value="P:mRNA splicing, via spliceosome"/>
    <property type="evidence" value="ECO:0007669"/>
    <property type="project" value="TreeGrafter"/>
</dbReference>
<organism evidence="7 8">
    <name type="scientific">Umbelopsis vinacea</name>
    <dbReference type="NCBI Taxonomy" id="44442"/>
    <lineage>
        <taxon>Eukaryota</taxon>
        <taxon>Fungi</taxon>
        <taxon>Fungi incertae sedis</taxon>
        <taxon>Mucoromycota</taxon>
        <taxon>Mucoromycotina</taxon>
        <taxon>Umbelopsidomycetes</taxon>
        <taxon>Umbelopsidales</taxon>
        <taxon>Umbelopsidaceae</taxon>
        <taxon>Umbelopsis</taxon>
    </lineage>
</organism>
<dbReference type="GO" id="GO:0071013">
    <property type="term" value="C:catalytic step 2 spliceosome"/>
    <property type="evidence" value="ECO:0007669"/>
    <property type="project" value="TreeGrafter"/>
</dbReference>
<keyword evidence="2" id="KW-0963">Cytoplasm</keyword>
<dbReference type="SUPFAM" id="SSF50978">
    <property type="entry name" value="WD40 repeat-like"/>
    <property type="match status" value="1"/>
</dbReference>
<dbReference type="PANTHER" id="PTHR22842">
    <property type="entry name" value="WD40 REPEAT PROTEIN"/>
    <property type="match status" value="1"/>
</dbReference>
<dbReference type="CDD" id="cd00200">
    <property type="entry name" value="WD40"/>
    <property type="match status" value="1"/>
</dbReference>